<dbReference type="PANTHER" id="PTHR46825:SF8">
    <property type="entry name" value="BETA-LACTAMASE-RELATED"/>
    <property type="match status" value="1"/>
</dbReference>
<dbReference type="InterPro" id="IPR001466">
    <property type="entry name" value="Beta-lactam-related"/>
</dbReference>
<dbReference type="Pfam" id="PF00144">
    <property type="entry name" value="Beta-lactamase"/>
    <property type="match status" value="1"/>
</dbReference>
<dbReference type="PANTHER" id="PTHR46825">
    <property type="entry name" value="D-ALANYL-D-ALANINE-CARBOXYPEPTIDASE/ENDOPEPTIDASE AMPH"/>
    <property type="match status" value="1"/>
</dbReference>
<evidence type="ECO:0000313" key="4">
    <source>
        <dbReference type="Proteomes" id="UP000185674"/>
    </source>
</evidence>
<accession>A0A1P8EKV7</accession>
<evidence type="ECO:0000259" key="2">
    <source>
        <dbReference type="Pfam" id="PF00144"/>
    </source>
</evidence>
<feature type="chain" id="PRO_5013066139" evidence="1">
    <location>
        <begin position="29"/>
        <end position="394"/>
    </location>
</feature>
<gene>
    <name evidence="3" type="ORF">BEN76_12860</name>
</gene>
<feature type="signal peptide" evidence="1">
    <location>
        <begin position="1"/>
        <end position="28"/>
    </location>
</feature>
<protein>
    <submittedName>
        <fullName evidence="3">Class C beta-lactamase</fullName>
    </submittedName>
</protein>
<proteinExistence type="predicted"/>
<dbReference type="AlphaFoldDB" id="A0A1P8EKV7"/>
<sequence length="394" mass="43657">MKSTYLHRIASFTFTGCIAGFISCTAVAQPLSAQQVQHQIDQHFQPLIDQYQIPGMSVAVTMHGRHYYRHYGVASVQTQQAVSEQTLFELASVSKLFTATLTGYAQAQGNLKLSDHPAQYFPELKQSAVNQATLLNLGTYTAGGFPLQFPEQVTTQSDMVKYFQQWQPKAAPDRIREYSNPSIGLMGELTARAMKAPYTTLMERNLLVALGMRHTYIQVPTAQMPHYAWGYKAKQAIRVSPGMFDAQAYGLKSTTADMLKFLDAELNPQRLKPALQQAVENTQIAYFKVGPMQQGLGWEQYAYPVALDTLLAGNSTQMALNAQPAQPIAHPVKAPAQTWLNKTGATNGFAAYVVFIPSEQIGLVMLANRNFPNEARIRAAYATLTQLIQSNHNK</sequence>
<dbReference type="Gene3D" id="3.40.710.10">
    <property type="entry name" value="DD-peptidase/beta-lactamase superfamily"/>
    <property type="match status" value="1"/>
</dbReference>
<organism evidence="3 4">
    <name type="scientific">Acinetobacter soli</name>
    <dbReference type="NCBI Taxonomy" id="487316"/>
    <lineage>
        <taxon>Bacteria</taxon>
        <taxon>Pseudomonadati</taxon>
        <taxon>Pseudomonadota</taxon>
        <taxon>Gammaproteobacteria</taxon>
        <taxon>Moraxellales</taxon>
        <taxon>Moraxellaceae</taxon>
        <taxon>Acinetobacter</taxon>
    </lineage>
</organism>
<dbReference type="InterPro" id="IPR058136">
    <property type="entry name" value="AmpC"/>
</dbReference>
<dbReference type="NCBIfam" id="NF047361">
    <property type="entry name" value="blaASDC"/>
    <property type="match status" value="1"/>
</dbReference>
<keyword evidence="1" id="KW-0732">Signal</keyword>
<dbReference type="EMBL" id="CP016896">
    <property type="protein sequence ID" value="APV36856.1"/>
    <property type="molecule type" value="Genomic_DNA"/>
</dbReference>
<dbReference type="eggNOG" id="COG1680">
    <property type="taxonomic scope" value="Bacteria"/>
</dbReference>
<evidence type="ECO:0000313" key="3">
    <source>
        <dbReference type="EMBL" id="APV36856.1"/>
    </source>
</evidence>
<dbReference type="PROSITE" id="PS51257">
    <property type="entry name" value="PROKAR_LIPOPROTEIN"/>
    <property type="match status" value="1"/>
</dbReference>
<dbReference type="NCBIfam" id="NF033085">
    <property type="entry name" value="bla_class_C"/>
    <property type="match status" value="1"/>
</dbReference>
<dbReference type="Proteomes" id="UP000185674">
    <property type="component" value="Chromosome"/>
</dbReference>
<name>A0A1P8EKV7_9GAMM</name>
<feature type="domain" description="Beta-lactamase-related" evidence="2">
    <location>
        <begin position="40"/>
        <end position="383"/>
    </location>
</feature>
<dbReference type="STRING" id="487316.BEN76_12860"/>
<evidence type="ECO:0000256" key="1">
    <source>
        <dbReference type="SAM" id="SignalP"/>
    </source>
</evidence>
<dbReference type="InterPro" id="IPR012338">
    <property type="entry name" value="Beta-lactam/transpept-like"/>
</dbReference>
<reference evidence="3 4" key="1">
    <citation type="submission" date="2016-08" db="EMBL/GenBank/DDBJ databases">
        <title>Complete genome sequence of Acinetobacter baylyi strain GFJ2.</title>
        <authorList>
            <person name="Tabata M."/>
            <person name="Kuboki S."/>
            <person name="Gibu N."/>
            <person name="Kinouchi Y."/>
            <person name="Vangnai A."/>
            <person name="Kasai D."/>
            <person name="Fukuda M."/>
        </authorList>
    </citation>
    <scope>NUCLEOTIDE SEQUENCE [LARGE SCALE GENOMIC DNA]</scope>
    <source>
        <strain evidence="3 4">GFJ2</strain>
    </source>
</reference>
<dbReference type="RefSeq" id="WP_076033244.1">
    <property type="nucleotide sequence ID" value="NZ_CP016896.1"/>
</dbReference>
<dbReference type="InterPro" id="IPR050491">
    <property type="entry name" value="AmpC-like"/>
</dbReference>
<dbReference type="KEGG" id="asol:BEN76_12860"/>
<dbReference type="SUPFAM" id="SSF56601">
    <property type="entry name" value="beta-lactamase/transpeptidase-like"/>
    <property type="match status" value="1"/>
</dbReference>